<feature type="non-terminal residue" evidence="2">
    <location>
        <position position="127"/>
    </location>
</feature>
<dbReference type="InterPro" id="IPR018553">
    <property type="entry name" value="E2_Ub-conjug_enz"/>
</dbReference>
<dbReference type="EMBL" id="CAJNNV010004366">
    <property type="protein sequence ID" value="CAE8590603.1"/>
    <property type="molecule type" value="Genomic_DNA"/>
</dbReference>
<dbReference type="InterPro" id="IPR057668">
    <property type="entry name" value="E2_Ub-conjug_enz_C"/>
</dbReference>
<protein>
    <recommendedName>
        <fullName evidence="1">Non-canonical E2 ubiquitin-conjugating enzyme C-terminal domain-containing protein</fullName>
    </recommendedName>
</protein>
<dbReference type="PANTHER" id="PTHR31560:SF0">
    <property type="entry name" value="UPF0652 PROTEIN C22H10.08"/>
    <property type="match status" value="1"/>
</dbReference>
<evidence type="ECO:0000313" key="3">
    <source>
        <dbReference type="Proteomes" id="UP000654075"/>
    </source>
</evidence>
<dbReference type="Proteomes" id="UP000654075">
    <property type="component" value="Unassembled WGS sequence"/>
</dbReference>
<dbReference type="OrthoDB" id="406045at2759"/>
<proteinExistence type="predicted"/>
<gene>
    <name evidence="2" type="ORF">PGLA1383_LOCUS9326</name>
</gene>
<organism evidence="2 3">
    <name type="scientific">Polarella glacialis</name>
    <name type="common">Dinoflagellate</name>
    <dbReference type="NCBI Taxonomy" id="89957"/>
    <lineage>
        <taxon>Eukaryota</taxon>
        <taxon>Sar</taxon>
        <taxon>Alveolata</taxon>
        <taxon>Dinophyceae</taxon>
        <taxon>Suessiales</taxon>
        <taxon>Suessiaceae</taxon>
        <taxon>Polarella</taxon>
    </lineage>
</organism>
<dbReference type="AlphaFoldDB" id="A0A813DPL6"/>
<feature type="domain" description="Non-canonical E2 ubiquitin-conjugating enzyme C-terminal" evidence="1">
    <location>
        <begin position="1"/>
        <end position="127"/>
    </location>
</feature>
<evidence type="ECO:0000313" key="2">
    <source>
        <dbReference type="EMBL" id="CAE8590603.1"/>
    </source>
</evidence>
<accession>A0A813DPL6</accession>
<feature type="non-terminal residue" evidence="2">
    <location>
        <position position="1"/>
    </location>
</feature>
<evidence type="ECO:0000259" key="1">
    <source>
        <dbReference type="Pfam" id="PF09418"/>
    </source>
</evidence>
<comment type="caution">
    <text evidence="2">The sequence shown here is derived from an EMBL/GenBank/DDBJ whole genome shotgun (WGS) entry which is preliminary data.</text>
</comment>
<dbReference type="Pfam" id="PF09418">
    <property type="entry name" value="DUF2009"/>
    <property type="match status" value="1"/>
</dbReference>
<dbReference type="PANTHER" id="PTHR31560">
    <property type="entry name" value="UPF0652 PROTEIN C16A11.03C-RELATED"/>
    <property type="match status" value="1"/>
</dbReference>
<name>A0A813DPL6_POLGL</name>
<keyword evidence="3" id="KW-1185">Reference proteome</keyword>
<reference evidence="2" key="1">
    <citation type="submission" date="2021-02" db="EMBL/GenBank/DDBJ databases">
        <authorList>
            <person name="Dougan E. K."/>
            <person name="Rhodes N."/>
            <person name="Thang M."/>
            <person name="Chan C."/>
        </authorList>
    </citation>
    <scope>NUCLEOTIDE SEQUENCE</scope>
</reference>
<sequence length="127" mass="14931">DRIETIVASISDHFAFLRFNREPVDRIIEYLKSNFDPNKDREFSLDIQSRRAGSCLTHSHRTQYTFVLQSLLLWREIMGNMFALWQMTEEDLLDTGSSYRLCDTGQGLNRVQQAPRVSRAMHQILHK</sequence>